<dbReference type="Proteomes" id="UP001597318">
    <property type="component" value="Unassembled WGS sequence"/>
</dbReference>
<gene>
    <name evidence="1" type="ORF">ACFSKK_13795</name>
</gene>
<evidence type="ECO:0000313" key="2">
    <source>
        <dbReference type="Proteomes" id="UP001597318"/>
    </source>
</evidence>
<accession>A0ABW5BXV5</accession>
<proteinExistence type="predicted"/>
<organism evidence="1 2">
    <name type="scientific">Metabacillus endolithicus</name>
    <dbReference type="NCBI Taxonomy" id="1535204"/>
    <lineage>
        <taxon>Bacteria</taxon>
        <taxon>Bacillati</taxon>
        <taxon>Bacillota</taxon>
        <taxon>Bacilli</taxon>
        <taxon>Bacillales</taxon>
        <taxon>Bacillaceae</taxon>
        <taxon>Metabacillus</taxon>
    </lineage>
</organism>
<dbReference type="RefSeq" id="WP_098797139.1">
    <property type="nucleotide sequence ID" value="NZ_CP095550.1"/>
</dbReference>
<name>A0ABW5BXV5_9BACI</name>
<comment type="caution">
    <text evidence="1">The sequence shown here is derived from an EMBL/GenBank/DDBJ whole genome shotgun (WGS) entry which is preliminary data.</text>
</comment>
<dbReference type="EMBL" id="JBHUIK010000003">
    <property type="protein sequence ID" value="MFD2214758.1"/>
    <property type="molecule type" value="Genomic_DNA"/>
</dbReference>
<reference evidence="2" key="1">
    <citation type="journal article" date="2019" name="Int. J. Syst. Evol. Microbiol.">
        <title>The Global Catalogue of Microorganisms (GCM) 10K type strain sequencing project: providing services to taxonomists for standard genome sequencing and annotation.</title>
        <authorList>
            <consortium name="The Broad Institute Genomics Platform"/>
            <consortium name="The Broad Institute Genome Sequencing Center for Infectious Disease"/>
            <person name="Wu L."/>
            <person name="Ma J."/>
        </authorList>
    </citation>
    <scope>NUCLEOTIDE SEQUENCE [LARGE SCALE GENOMIC DNA]</scope>
    <source>
        <strain evidence="2">CGMCC 1.15474</strain>
    </source>
</reference>
<protein>
    <submittedName>
        <fullName evidence="1">Uncharacterized protein</fullName>
    </submittedName>
</protein>
<sequence>MGLFKKLFGIEEAKSTPKSDAKEDLTLVTVYREFDDEDHDALNKHYEYEDDLWQFNNVGESQAFSRDIALEEGIPLYYLTEFPCFFVYDYRSGKLDYSTPLYMAKDKQSMLEFLKDY</sequence>
<evidence type="ECO:0000313" key="1">
    <source>
        <dbReference type="EMBL" id="MFD2214758.1"/>
    </source>
</evidence>
<keyword evidence="2" id="KW-1185">Reference proteome</keyword>